<dbReference type="InterPro" id="IPR036397">
    <property type="entry name" value="RNaseH_sf"/>
</dbReference>
<organism evidence="3 4">
    <name type="scientific">Sitophilus oryzae</name>
    <name type="common">Rice weevil</name>
    <name type="synonym">Curculio oryzae</name>
    <dbReference type="NCBI Taxonomy" id="7048"/>
    <lineage>
        <taxon>Eukaryota</taxon>
        <taxon>Metazoa</taxon>
        <taxon>Ecdysozoa</taxon>
        <taxon>Arthropoda</taxon>
        <taxon>Hexapoda</taxon>
        <taxon>Insecta</taxon>
        <taxon>Pterygota</taxon>
        <taxon>Neoptera</taxon>
        <taxon>Endopterygota</taxon>
        <taxon>Coleoptera</taxon>
        <taxon>Polyphaga</taxon>
        <taxon>Cucujiformia</taxon>
        <taxon>Curculionidae</taxon>
        <taxon>Dryophthorinae</taxon>
        <taxon>Sitophilus</taxon>
    </lineage>
</organism>
<name>A0A6J2XEQ4_SITOR</name>
<reference evidence="4" key="1">
    <citation type="submission" date="2025-08" db="UniProtKB">
        <authorList>
            <consortium name="RefSeq"/>
        </authorList>
    </citation>
    <scope>IDENTIFICATION</scope>
    <source>
        <tissue evidence="4">Gonads</tissue>
    </source>
</reference>
<sequence length="298" mass="34618">MKCHGGKHSKQRVTLMLLANMDGSEKAKLLLIGKSKQPRCFRNVKWLPLDYKANADAWMTGALFEEWLLKLDKQFKNQGRKIIVFIDNCPAHPKDIQKKLKCIKLTFFPPNMTSKLQPLDQGIIQCLKCHYRRRILKKSIKRFEENKNNNITLIDCVDDVTTAWDIDVKPETISNCFKKAGFGQYSEWEEEDEIPLIFLSERLKEKSEDEIQLEIEFKGWTNIRGIAEGSTINDFIRVDEDIVTSEFLTDEDIIESCRSEPVQLNIEDDCESDTMEEEFEDDFQQPPSNKLVENSLSV</sequence>
<dbReference type="PANTHER" id="PTHR19303:SF73">
    <property type="entry name" value="PROTEIN PDC2"/>
    <property type="match status" value="1"/>
</dbReference>
<feature type="region of interest" description="Disordered" evidence="1">
    <location>
        <begin position="272"/>
        <end position="298"/>
    </location>
</feature>
<evidence type="ECO:0000256" key="1">
    <source>
        <dbReference type="SAM" id="MobiDB-lite"/>
    </source>
</evidence>
<dbReference type="Pfam" id="PF03184">
    <property type="entry name" value="DDE_1"/>
    <property type="match status" value="1"/>
</dbReference>
<dbReference type="OrthoDB" id="125485at2759"/>
<dbReference type="Gene3D" id="3.30.420.10">
    <property type="entry name" value="Ribonuclease H-like superfamily/Ribonuclease H"/>
    <property type="match status" value="1"/>
</dbReference>
<dbReference type="PANTHER" id="PTHR19303">
    <property type="entry name" value="TRANSPOSON"/>
    <property type="match status" value="1"/>
</dbReference>
<dbReference type="Proteomes" id="UP000504635">
    <property type="component" value="Unplaced"/>
</dbReference>
<dbReference type="GO" id="GO:0003677">
    <property type="term" value="F:DNA binding"/>
    <property type="evidence" value="ECO:0007669"/>
    <property type="project" value="TreeGrafter"/>
</dbReference>
<keyword evidence="3" id="KW-1185">Reference proteome</keyword>
<dbReference type="GO" id="GO:0005634">
    <property type="term" value="C:nucleus"/>
    <property type="evidence" value="ECO:0007669"/>
    <property type="project" value="TreeGrafter"/>
</dbReference>
<protein>
    <submittedName>
        <fullName evidence="4">Tigger transposable element-derived protein 4-like</fullName>
    </submittedName>
</protein>
<dbReference type="RefSeq" id="XP_030749823.1">
    <property type="nucleotide sequence ID" value="XM_030893963.1"/>
</dbReference>
<feature type="compositionally biased region" description="Polar residues" evidence="1">
    <location>
        <begin position="285"/>
        <end position="298"/>
    </location>
</feature>
<proteinExistence type="predicted"/>
<gene>
    <name evidence="4" type="primary">LOC115877695</name>
</gene>
<dbReference type="KEGG" id="soy:115877695"/>
<evidence type="ECO:0000313" key="3">
    <source>
        <dbReference type="Proteomes" id="UP000504635"/>
    </source>
</evidence>
<feature type="compositionally biased region" description="Acidic residues" evidence="1">
    <location>
        <begin position="272"/>
        <end position="283"/>
    </location>
</feature>
<accession>A0A6J2XEQ4</accession>
<feature type="domain" description="DDE-1" evidence="2">
    <location>
        <begin position="10"/>
        <end position="177"/>
    </location>
</feature>
<dbReference type="InterPro" id="IPR050863">
    <property type="entry name" value="CenT-Element_Derived"/>
</dbReference>
<dbReference type="InParanoid" id="A0A6J2XEQ4"/>
<dbReference type="InterPro" id="IPR004875">
    <property type="entry name" value="DDE_SF_endonuclease_dom"/>
</dbReference>
<dbReference type="GeneID" id="115877695"/>
<evidence type="ECO:0000259" key="2">
    <source>
        <dbReference type="Pfam" id="PF03184"/>
    </source>
</evidence>
<dbReference type="AlphaFoldDB" id="A0A6J2XEQ4"/>
<evidence type="ECO:0000313" key="4">
    <source>
        <dbReference type="RefSeq" id="XP_030749823.1"/>
    </source>
</evidence>